<dbReference type="SUPFAM" id="SSF56300">
    <property type="entry name" value="Metallo-dependent phosphatases"/>
    <property type="match status" value="1"/>
</dbReference>
<protein>
    <submittedName>
        <fullName evidence="3">Putative phosphodiesterase</fullName>
    </submittedName>
</protein>
<dbReference type="Proteomes" id="UP000539642">
    <property type="component" value="Unassembled WGS sequence"/>
</dbReference>
<comment type="caution">
    <text evidence="3">The sequence shown here is derived from an EMBL/GenBank/DDBJ whole genome shotgun (WGS) entry which is preliminary data.</text>
</comment>
<dbReference type="GO" id="GO:0016791">
    <property type="term" value="F:phosphatase activity"/>
    <property type="evidence" value="ECO:0007669"/>
    <property type="project" value="TreeGrafter"/>
</dbReference>
<evidence type="ECO:0000313" key="4">
    <source>
        <dbReference type="Proteomes" id="UP000539642"/>
    </source>
</evidence>
<dbReference type="PANTHER" id="PTHR42850:SF2">
    <property type="entry name" value="BLL5683 PROTEIN"/>
    <property type="match status" value="1"/>
</dbReference>
<dbReference type="AlphaFoldDB" id="A0A840V4I2"/>
<feature type="domain" description="Calcineurin-like phosphoesterase" evidence="2">
    <location>
        <begin position="19"/>
        <end position="220"/>
    </location>
</feature>
<dbReference type="InterPro" id="IPR011152">
    <property type="entry name" value="Pesterase_MJ0912"/>
</dbReference>
<evidence type="ECO:0000256" key="1">
    <source>
        <dbReference type="ARBA" id="ARBA00008950"/>
    </source>
</evidence>
<name>A0A840V4I2_9BACT</name>
<dbReference type="Pfam" id="PF12850">
    <property type="entry name" value="Metallophos_2"/>
    <property type="match status" value="1"/>
</dbReference>
<dbReference type="InterPro" id="IPR024654">
    <property type="entry name" value="Calcineurin-like_PHP_lpxH"/>
</dbReference>
<evidence type="ECO:0000313" key="3">
    <source>
        <dbReference type="EMBL" id="MBB5348790.1"/>
    </source>
</evidence>
<gene>
    <name evidence="3" type="ORF">HNQ81_002530</name>
</gene>
<keyword evidence="4" id="KW-1185">Reference proteome</keyword>
<comment type="similarity">
    <text evidence="1">Belongs to the metallophosphoesterase superfamily. YfcE family.</text>
</comment>
<sequence length="262" mass="29275">MHLIPSLAFSRDDHGHMLNILLLSDIHGNFPALAAIEKFFAGEHFDLILNCGDSVVYAPFPSETLRWLKQHQAISILGNTDKKVNRLLLGKSINKPRNIDKRIMYTSTVSQLDEPGRRDLLAMPIFLDLHLAVGDDAAIVRTAGLHHGSPAEPHEFLFADTPNERFVELAAVSRTEIIITGHSHTPYHKQIAGIHFINPGSAGRMFDGDPRVSCAILRLSADSIEVEHFRIAYDIEAVVRALSDCRLPGIYARMYREGRKLN</sequence>
<dbReference type="PANTHER" id="PTHR42850">
    <property type="entry name" value="METALLOPHOSPHOESTERASE"/>
    <property type="match status" value="1"/>
</dbReference>
<reference evidence="3 4" key="1">
    <citation type="submission" date="2020-08" db="EMBL/GenBank/DDBJ databases">
        <title>Genomic Encyclopedia of Type Strains, Phase IV (KMG-IV): sequencing the most valuable type-strain genomes for metagenomic binning, comparative biology and taxonomic classification.</title>
        <authorList>
            <person name="Goeker M."/>
        </authorList>
    </citation>
    <scope>NUCLEOTIDE SEQUENCE [LARGE SCALE GENOMIC DNA]</scope>
    <source>
        <strain evidence="3 4">DSM 28570</strain>
    </source>
</reference>
<dbReference type="InterPro" id="IPR029052">
    <property type="entry name" value="Metallo-depent_PP-like"/>
</dbReference>
<organism evidence="3 4">
    <name type="scientific">Desulfoprunum benzoelyticum</name>
    <dbReference type="NCBI Taxonomy" id="1506996"/>
    <lineage>
        <taxon>Bacteria</taxon>
        <taxon>Pseudomonadati</taxon>
        <taxon>Thermodesulfobacteriota</taxon>
        <taxon>Desulfobulbia</taxon>
        <taxon>Desulfobulbales</taxon>
        <taxon>Desulfobulbaceae</taxon>
        <taxon>Desulfoprunum</taxon>
    </lineage>
</organism>
<dbReference type="EMBL" id="JACHEO010000015">
    <property type="protein sequence ID" value="MBB5348790.1"/>
    <property type="molecule type" value="Genomic_DNA"/>
</dbReference>
<dbReference type="InterPro" id="IPR050126">
    <property type="entry name" value="Ap4A_hydrolase"/>
</dbReference>
<evidence type="ECO:0000259" key="2">
    <source>
        <dbReference type="Pfam" id="PF12850"/>
    </source>
</evidence>
<accession>A0A840V4I2</accession>
<dbReference type="GO" id="GO:0005737">
    <property type="term" value="C:cytoplasm"/>
    <property type="evidence" value="ECO:0007669"/>
    <property type="project" value="TreeGrafter"/>
</dbReference>
<dbReference type="RefSeq" id="WP_337833451.1">
    <property type="nucleotide sequence ID" value="NZ_JACHEO010000015.1"/>
</dbReference>
<proteinExistence type="inferred from homology"/>
<dbReference type="PIRSF" id="PIRSF000883">
    <property type="entry name" value="Pesterase_MJ0912"/>
    <property type="match status" value="1"/>
</dbReference>
<dbReference type="Gene3D" id="3.60.21.10">
    <property type="match status" value="1"/>
</dbReference>